<sequence length="213" mass="22881">MLLLAAPSVPTPSRRAADRVIDRAVAAHDAAPHDRTGEALAGYPLRFGAPEASGVSRPAPGADWTLAETLGEIERRGVRLAVSSRGLKVRHANRLPDVARNVARHETACATWLSLRDADVPAPFDAQEWDPAVRLYAAWFALRFDAPPTPFVLRPGETCVDVSLLRAGIAGRLAAGPLAESAVRLRAELSSLFDRYALGAVMTPVVLRQRRAA</sequence>
<keyword evidence="2" id="KW-1185">Reference proteome</keyword>
<organism evidence="1 2">
    <name type="scientific">Rubricoccus marinus</name>
    <dbReference type="NCBI Taxonomy" id="716817"/>
    <lineage>
        <taxon>Bacteria</taxon>
        <taxon>Pseudomonadati</taxon>
        <taxon>Rhodothermota</taxon>
        <taxon>Rhodothermia</taxon>
        <taxon>Rhodothermales</taxon>
        <taxon>Rubricoccaceae</taxon>
        <taxon>Rubricoccus</taxon>
    </lineage>
</organism>
<name>A0A259U3U1_9BACT</name>
<dbReference type="EMBL" id="MQWB01000001">
    <property type="protein sequence ID" value="OZC04498.1"/>
    <property type="molecule type" value="Genomic_DNA"/>
</dbReference>
<proteinExistence type="predicted"/>
<dbReference type="InParanoid" id="A0A259U3U1"/>
<protein>
    <submittedName>
        <fullName evidence="1">Uncharacterized protein</fullName>
    </submittedName>
</protein>
<dbReference type="Proteomes" id="UP000216446">
    <property type="component" value="Unassembled WGS sequence"/>
</dbReference>
<gene>
    <name evidence="1" type="ORF">BSZ36_16855</name>
</gene>
<evidence type="ECO:0000313" key="1">
    <source>
        <dbReference type="EMBL" id="OZC04498.1"/>
    </source>
</evidence>
<accession>A0A259U3U1</accession>
<reference evidence="1 2" key="1">
    <citation type="submission" date="2016-11" db="EMBL/GenBank/DDBJ databases">
        <title>Study of marine rhodopsin-containing bacteria.</title>
        <authorList>
            <person name="Yoshizawa S."/>
            <person name="Kumagai Y."/>
            <person name="Kogure K."/>
        </authorList>
    </citation>
    <scope>NUCLEOTIDE SEQUENCE [LARGE SCALE GENOMIC DNA]</scope>
    <source>
        <strain evidence="1 2">SG-29</strain>
    </source>
</reference>
<evidence type="ECO:0000313" key="2">
    <source>
        <dbReference type="Proteomes" id="UP000216446"/>
    </source>
</evidence>
<dbReference type="AlphaFoldDB" id="A0A259U3U1"/>
<dbReference type="RefSeq" id="WP_179271242.1">
    <property type="nucleotide sequence ID" value="NZ_MQWB01000001.1"/>
</dbReference>
<comment type="caution">
    <text evidence="1">The sequence shown here is derived from an EMBL/GenBank/DDBJ whole genome shotgun (WGS) entry which is preliminary data.</text>
</comment>